<dbReference type="PANTHER" id="PTHR33744:SF1">
    <property type="entry name" value="DNA-BINDING TRANSCRIPTIONAL ACTIVATOR ADER"/>
    <property type="match status" value="1"/>
</dbReference>
<dbReference type="AlphaFoldDB" id="A0A1H5BMK4"/>
<feature type="region of interest" description="Disordered" evidence="1">
    <location>
        <begin position="1"/>
        <end position="21"/>
    </location>
</feature>
<dbReference type="PANTHER" id="PTHR33744">
    <property type="entry name" value="CARBOHYDRATE DIACID REGULATOR"/>
    <property type="match status" value="1"/>
</dbReference>
<proteinExistence type="predicted"/>
<organism evidence="3 4">
    <name type="scientific">Streptomyces melanosporofaciens</name>
    <dbReference type="NCBI Taxonomy" id="67327"/>
    <lineage>
        <taxon>Bacteria</taxon>
        <taxon>Bacillati</taxon>
        <taxon>Actinomycetota</taxon>
        <taxon>Actinomycetes</taxon>
        <taxon>Kitasatosporales</taxon>
        <taxon>Streptomycetaceae</taxon>
        <taxon>Streptomyces</taxon>
        <taxon>Streptomyces violaceusniger group</taxon>
    </lineage>
</organism>
<evidence type="ECO:0000313" key="4">
    <source>
        <dbReference type="Proteomes" id="UP000198609"/>
    </source>
</evidence>
<dbReference type="InterPro" id="IPR025736">
    <property type="entry name" value="PucR_C-HTH_dom"/>
</dbReference>
<feature type="domain" description="PucR C-terminal helix-turn-helix" evidence="2">
    <location>
        <begin position="201"/>
        <end position="246"/>
    </location>
</feature>
<dbReference type="InterPro" id="IPR042070">
    <property type="entry name" value="PucR_C-HTH_sf"/>
</dbReference>
<keyword evidence="4" id="KW-1185">Reference proteome</keyword>
<evidence type="ECO:0000256" key="1">
    <source>
        <dbReference type="SAM" id="MobiDB-lite"/>
    </source>
</evidence>
<accession>A0A1H5BMK4</accession>
<reference evidence="4" key="1">
    <citation type="submission" date="2016-10" db="EMBL/GenBank/DDBJ databases">
        <authorList>
            <person name="Varghese N."/>
            <person name="Submissions S."/>
        </authorList>
    </citation>
    <scope>NUCLEOTIDE SEQUENCE [LARGE SCALE GENOMIC DNA]</scope>
    <source>
        <strain evidence="4">DSM 40318</strain>
    </source>
</reference>
<dbReference type="EMBL" id="FNST01000002">
    <property type="protein sequence ID" value="SED55625.1"/>
    <property type="molecule type" value="Genomic_DNA"/>
</dbReference>
<gene>
    <name evidence="3" type="ORF">SAMN04490356_8960</name>
</gene>
<dbReference type="Pfam" id="PF13556">
    <property type="entry name" value="HTH_30"/>
    <property type="match status" value="2"/>
</dbReference>
<evidence type="ECO:0000259" key="2">
    <source>
        <dbReference type="Pfam" id="PF13556"/>
    </source>
</evidence>
<dbReference type="Proteomes" id="UP000198609">
    <property type="component" value="Unassembled WGS sequence"/>
</dbReference>
<evidence type="ECO:0000313" key="3">
    <source>
        <dbReference type="EMBL" id="SED55625.1"/>
    </source>
</evidence>
<dbReference type="Gene3D" id="1.10.10.2840">
    <property type="entry name" value="PucR C-terminal helix-turn-helix domain"/>
    <property type="match status" value="2"/>
</dbReference>
<name>A0A1H5BMK4_STRMJ</name>
<feature type="domain" description="PucR C-terminal helix-turn-helix" evidence="2">
    <location>
        <begin position="109"/>
        <end position="151"/>
    </location>
</feature>
<protein>
    <submittedName>
        <fullName evidence="3">PucR C-terminal helix-turn-helix domain-containing protein</fullName>
    </submittedName>
</protein>
<dbReference type="InterPro" id="IPR051448">
    <property type="entry name" value="CdaR-like_regulators"/>
</dbReference>
<sequence length="267" mass="29992">MSRWSGARARSRPPPRAFRARSCPRSSRRCSGWPVVRWPRWSPRAAPFRCVWRPSARARHAPSWWWPVPRRPAAKRRRWSRTPGASSRSLGSTPRATLDITRLAVTFPRSAVARLLDISRNTVSHHLSRVETTLGPDLADVRIRAALDLAFCLAGGQPDAGFGAVRGRPEPTLDELFRTEPAHAWAREFLRPLQDTRGRDLYATLCAWIDANTDAQRTARHLGLSRNTVRAHLRAAEHLLSRDLLTTGSGIHDLVHALHITGLHPAD</sequence>